<dbReference type="SUPFAM" id="SSF55729">
    <property type="entry name" value="Acyl-CoA N-acyltransferases (Nat)"/>
    <property type="match status" value="1"/>
</dbReference>
<dbReference type="Gene3D" id="3.40.630.30">
    <property type="match status" value="1"/>
</dbReference>
<evidence type="ECO:0000313" key="3">
    <source>
        <dbReference type="Proteomes" id="UP001465426"/>
    </source>
</evidence>
<keyword evidence="2" id="KW-0012">Acyltransferase</keyword>
<dbReference type="PROSITE" id="PS51186">
    <property type="entry name" value="GNAT"/>
    <property type="match status" value="1"/>
</dbReference>
<evidence type="ECO:0000313" key="2">
    <source>
        <dbReference type="EMBL" id="MEQ2467952.1"/>
    </source>
</evidence>
<comment type="caution">
    <text evidence="2">The sequence shown here is derived from an EMBL/GenBank/DDBJ whole genome shotgun (WGS) entry which is preliminary data.</text>
</comment>
<keyword evidence="3" id="KW-1185">Reference proteome</keyword>
<dbReference type="InterPro" id="IPR016181">
    <property type="entry name" value="Acyl_CoA_acyltransferase"/>
</dbReference>
<dbReference type="Pfam" id="PF00583">
    <property type="entry name" value="Acetyltransf_1"/>
    <property type="match status" value="1"/>
</dbReference>
<dbReference type="InterPro" id="IPR000182">
    <property type="entry name" value="GNAT_dom"/>
</dbReference>
<gene>
    <name evidence="2" type="ORF">WMO63_20035</name>
</gene>
<proteinExistence type="predicted"/>
<accession>A0ABV1F3J4</accession>
<organism evidence="2 3">
    <name type="scientific">Niallia hominis</name>
    <dbReference type="NCBI Taxonomy" id="3133173"/>
    <lineage>
        <taxon>Bacteria</taxon>
        <taxon>Bacillati</taxon>
        <taxon>Bacillota</taxon>
        <taxon>Bacilli</taxon>
        <taxon>Bacillales</taxon>
        <taxon>Bacillaceae</taxon>
        <taxon>Niallia</taxon>
    </lineage>
</organism>
<name>A0ABV1F3J4_9BACI</name>
<dbReference type="EMBL" id="JBBMFN010000071">
    <property type="protein sequence ID" value="MEQ2467952.1"/>
    <property type="molecule type" value="Genomic_DNA"/>
</dbReference>
<reference evidence="2 3" key="1">
    <citation type="submission" date="2024-03" db="EMBL/GenBank/DDBJ databases">
        <title>Human intestinal bacterial collection.</title>
        <authorList>
            <person name="Pauvert C."/>
            <person name="Hitch T.C.A."/>
            <person name="Clavel T."/>
        </authorList>
    </citation>
    <scope>NUCLEOTIDE SEQUENCE [LARGE SCALE GENOMIC DNA]</scope>
    <source>
        <strain evidence="2 3">CLA-SR-H024</strain>
    </source>
</reference>
<dbReference type="RefSeq" id="WP_349205263.1">
    <property type="nucleotide sequence ID" value="NZ_JBBMFN010000071.1"/>
</dbReference>
<sequence length="262" mass="30262">MISHQILKKEIISQLIDKVDKDQHLLFYSYLSQRKSNVVFIGQYVDNQLTAILAFYNGLSFPAFSFYRFNQWKAYLPELIAFTRSVIQIKKKSICGTILNQDDFHLFQSQNLITGTPKRFFTMKHQDLSKLIESNVATEVKTEELSKVIKFLENEKMKFFTKSELEKYPFLGIKNRDEFIAVGGFHFFDPELVELGNILTRIDYRGMGLSKLLTSQLTYIGKKISKEVFLGVLAENLPATNLYKGLGYETTAELSIINFTLD</sequence>
<dbReference type="GO" id="GO:0016746">
    <property type="term" value="F:acyltransferase activity"/>
    <property type="evidence" value="ECO:0007669"/>
    <property type="project" value="UniProtKB-KW"/>
</dbReference>
<dbReference type="Proteomes" id="UP001465426">
    <property type="component" value="Unassembled WGS sequence"/>
</dbReference>
<dbReference type="EC" id="2.3.1.-" evidence="2"/>
<protein>
    <submittedName>
        <fullName evidence="2">GNAT family N-acetyltransferase</fullName>
        <ecNumber evidence="2">2.3.1.-</ecNumber>
    </submittedName>
</protein>
<keyword evidence="2" id="KW-0808">Transferase</keyword>
<evidence type="ECO:0000259" key="1">
    <source>
        <dbReference type="PROSITE" id="PS51186"/>
    </source>
</evidence>
<feature type="domain" description="N-acetyltransferase" evidence="1">
    <location>
        <begin position="118"/>
        <end position="262"/>
    </location>
</feature>